<comment type="cofactor">
    <cofactor evidence="5">
        <name>Fe(2+)</name>
        <dbReference type="ChEBI" id="CHEBI:29033"/>
    </cofactor>
    <text evidence="5">Binds 1 Fe(2+) ion per subunit.</text>
</comment>
<evidence type="ECO:0000313" key="6">
    <source>
        <dbReference type="EMBL" id="CAG7834315.1"/>
    </source>
</evidence>
<comment type="caution">
    <text evidence="6">The sequence shown here is derived from an EMBL/GenBank/DDBJ whole genome shotgun (WGS) entry which is preliminary data.</text>
</comment>
<dbReference type="Proteomes" id="UP000708208">
    <property type="component" value="Unassembled WGS sequence"/>
</dbReference>
<feature type="binding site" evidence="5">
    <location>
        <position position="345"/>
    </location>
    <ligand>
        <name>Fe cation</name>
        <dbReference type="ChEBI" id="CHEBI:24875"/>
        <note>catalytic</note>
    </ligand>
</feature>
<dbReference type="PANTHER" id="PTHR10543">
    <property type="entry name" value="BETA-CAROTENE DIOXYGENASE"/>
    <property type="match status" value="1"/>
</dbReference>
<feature type="binding site" evidence="5">
    <location>
        <position position="273"/>
    </location>
    <ligand>
        <name>Fe cation</name>
        <dbReference type="ChEBI" id="CHEBI:24875"/>
        <note>catalytic</note>
    </ligand>
</feature>
<evidence type="ECO:0000313" key="7">
    <source>
        <dbReference type="Proteomes" id="UP000708208"/>
    </source>
</evidence>
<dbReference type="PANTHER" id="PTHR10543:SF24">
    <property type="entry name" value="CAROTENOID ISOMEROOXYGENASE"/>
    <property type="match status" value="1"/>
</dbReference>
<comment type="similarity">
    <text evidence="1">Belongs to the carotenoid oxygenase family.</text>
</comment>
<protein>
    <submittedName>
        <fullName evidence="6">Uncharacterized protein</fullName>
    </submittedName>
</protein>
<dbReference type="GO" id="GO:0003834">
    <property type="term" value="F:beta-carotene 15,15'-dioxygenase activity"/>
    <property type="evidence" value="ECO:0007669"/>
    <property type="project" value="TreeGrafter"/>
</dbReference>
<accession>A0A8J2PRW6</accession>
<keyword evidence="7" id="KW-1185">Reference proteome</keyword>
<sequence>MKKGASAQVGTNLLLTLYKRIVTGLTQVILKSNNNITMRTIPHLGNLVKSGEEVHEEVARIQGQIPSYVRGTYIRNGPAKWDITSDFTLSHVFDGFSMLAKFDIDKDRVTYSTQFLASEDYLKAMRVGRPVHLAFGTKSYPDPNKSLLSRFVSNLVPQETSDNCCTGIYKIGKDVFAGVDGTYFYQIDPVTLRTRDKHDGNKLFGLNVVSPKPVQDPSTGDTFNVGSYVSASGVKHAIVRIPGGNGPSKDTFKKSKLVVTWPSRWPTCCHHSHSFGMTKNYFVVIDQPLLAGLTSIAANAVKGKPMIDLFEWHPKEKNRFFLINRSTGKVLKTEYISSETFFFFHVINCYEDNNHLVVDLIAYEDTSNFQAMYIDRLRGDIMDNSKACTPKRFVIPLGDDLKQFVDQGNLNSLANSEATAVRDGSQIIVSPQVITEASGVEAPSINKKFRGRKYKYFYGNASFHLDFMNKLGKFNVDTGEVVVWKGTDTQHPGEPMFIPDPNSPGEDDGLILSAVTETDPELLSFLLFLNAKTFEEMARVEFAHHISLGVDGVFIPSD</sequence>
<evidence type="ECO:0000256" key="2">
    <source>
        <dbReference type="ARBA" id="ARBA00022723"/>
    </source>
</evidence>
<dbReference type="GO" id="GO:0010436">
    <property type="term" value="F:carotenoid dioxygenase activity"/>
    <property type="evidence" value="ECO:0007669"/>
    <property type="project" value="TreeGrafter"/>
</dbReference>
<reference evidence="6" key="1">
    <citation type="submission" date="2021-06" db="EMBL/GenBank/DDBJ databases">
        <authorList>
            <person name="Hodson N. C."/>
            <person name="Mongue J. A."/>
            <person name="Jaron S. K."/>
        </authorList>
    </citation>
    <scope>NUCLEOTIDE SEQUENCE</scope>
</reference>
<dbReference type="GO" id="GO:0046872">
    <property type="term" value="F:metal ion binding"/>
    <property type="evidence" value="ECO:0007669"/>
    <property type="project" value="UniProtKB-KW"/>
</dbReference>
<dbReference type="OrthoDB" id="1069523at2759"/>
<name>A0A8J2PRW6_9HEXA</name>
<organism evidence="6 7">
    <name type="scientific">Allacma fusca</name>
    <dbReference type="NCBI Taxonomy" id="39272"/>
    <lineage>
        <taxon>Eukaryota</taxon>
        <taxon>Metazoa</taxon>
        <taxon>Ecdysozoa</taxon>
        <taxon>Arthropoda</taxon>
        <taxon>Hexapoda</taxon>
        <taxon>Collembola</taxon>
        <taxon>Symphypleona</taxon>
        <taxon>Sminthuridae</taxon>
        <taxon>Allacma</taxon>
    </lineage>
</organism>
<evidence type="ECO:0000256" key="3">
    <source>
        <dbReference type="ARBA" id="ARBA00023002"/>
    </source>
</evidence>
<dbReference type="EMBL" id="CAJVCH010570188">
    <property type="protein sequence ID" value="CAG7834315.1"/>
    <property type="molecule type" value="Genomic_DNA"/>
</dbReference>
<keyword evidence="4 5" id="KW-0408">Iron</keyword>
<dbReference type="GO" id="GO:0016121">
    <property type="term" value="P:carotene catabolic process"/>
    <property type="evidence" value="ECO:0007669"/>
    <property type="project" value="TreeGrafter"/>
</dbReference>
<dbReference type="AlphaFoldDB" id="A0A8J2PRW6"/>
<keyword evidence="2 5" id="KW-0479">Metal-binding</keyword>
<evidence type="ECO:0000256" key="5">
    <source>
        <dbReference type="PIRSR" id="PIRSR604294-1"/>
    </source>
</evidence>
<keyword evidence="3" id="KW-0560">Oxidoreductase</keyword>
<gene>
    <name evidence="6" type="ORF">AFUS01_LOCUS43832</name>
</gene>
<evidence type="ECO:0000256" key="1">
    <source>
        <dbReference type="ARBA" id="ARBA00006787"/>
    </source>
</evidence>
<proteinExistence type="inferred from homology"/>
<dbReference type="InterPro" id="IPR004294">
    <property type="entry name" value="Carotenoid_Oase"/>
</dbReference>
<dbReference type="Pfam" id="PF03055">
    <property type="entry name" value="RPE65"/>
    <property type="match status" value="1"/>
</dbReference>
<evidence type="ECO:0000256" key="4">
    <source>
        <dbReference type="ARBA" id="ARBA00023004"/>
    </source>
</evidence>